<name>A0A9P0HHD6_NEZVI</name>
<dbReference type="InterPro" id="IPR000073">
    <property type="entry name" value="AB_hydrolase_1"/>
</dbReference>
<dbReference type="InterPro" id="IPR029058">
    <property type="entry name" value="AB_hydrolase_fold"/>
</dbReference>
<feature type="domain" description="AB hydrolase-1" evidence="3">
    <location>
        <begin position="30"/>
        <end position="129"/>
    </location>
</feature>
<dbReference type="PANTHER" id="PTHR43798">
    <property type="entry name" value="MONOACYLGLYCEROL LIPASE"/>
    <property type="match status" value="1"/>
</dbReference>
<dbReference type="SUPFAM" id="SSF53474">
    <property type="entry name" value="alpha/beta-Hydrolases"/>
    <property type="match status" value="1"/>
</dbReference>
<evidence type="ECO:0000313" key="5">
    <source>
        <dbReference type="Proteomes" id="UP001152798"/>
    </source>
</evidence>
<keyword evidence="5" id="KW-1185">Reference proteome</keyword>
<evidence type="ECO:0000256" key="1">
    <source>
        <dbReference type="ARBA" id="ARBA00008645"/>
    </source>
</evidence>
<proteinExistence type="inferred from homology"/>
<dbReference type="InterPro" id="IPR050266">
    <property type="entry name" value="AB_hydrolase_sf"/>
</dbReference>
<keyword evidence="2" id="KW-0378">Hydrolase</keyword>
<gene>
    <name evidence="4" type="ORF">NEZAVI_LOCUS10960</name>
</gene>
<dbReference type="GO" id="GO:0016787">
    <property type="term" value="F:hydrolase activity"/>
    <property type="evidence" value="ECO:0007669"/>
    <property type="project" value="UniProtKB-KW"/>
</dbReference>
<dbReference type="OrthoDB" id="6431331at2759"/>
<organism evidence="4 5">
    <name type="scientific">Nezara viridula</name>
    <name type="common">Southern green stink bug</name>
    <name type="synonym">Cimex viridulus</name>
    <dbReference type="NCBI Taxonomy" id="85310"/>
    <lineage>
        <taxon>Eukaryota</taxon>
        <taxon>Metazoa</taxon>
        <taxon>Ecdysozoa</taxon>
        <taxon>Arthropoda</taxon>
        <taxon>Hexapoda</taxon>
        <taxon>Insecta</taxon>
        <taxon>Pterygota</taxon>
        <taxon>Neoptera</taxon>
        <taxon>Paraneoptera</taxon>
        <taxon>Hemiptera</taxon>
        <taxon>Heteroptera</taxon>
        <taxon>Panheteroptera</taxon>
        <taxon>Pentatomomorpha</taxon>
        <taxon>Pentatomoidea</taxon>
        <taxon>Pentatomidae</taxon>
        <taxon>Pentatominae</taxon>
        <taxon>Nezara</taxon>
    </lineage>
</organism>
<accession>A0A9P0HHD6</accession>
<evidence type="ECO:0000259" key="3">
    <source>
        <dbReference type="Pfam" id="PF00561"/>
    </source>
</evidence>
<sequence length="304" mass="34834">MMPIPNSEIEISVPWGKISGKTWGDKSCSPILVLHGIQDNCGSFDRLIPLLPRAFYYVCIDLPGHGMSSHFPPGLPLEFINYVYSVKLVVDHLKWTKFKMIGHSLGAQITVFFSSLYPNFVEKAVLIDGITPIIIDVERTPSHLRSIYNNLQTLEKNILNKKPPSYTYEEALKRLISSRKTEISKESAECLIKRALAPSNDGYMFSSDQRLKLFLRPCLTMQQMKSIINCMVCKTLMIIAQDTYDLIDEVSEELYHERLKEFFSKNPHLKMYLVKGNHDVHMNFPQRVVPYVTAFLLEPNKSSL</sequence>
<protein>
    <recommendedName>
        <fullName evidence="3">AB hydrolase-1 domain-containing protein</fullName>
    </recommendedName>
</protein>
<dbReference type="Pfam" id="PF00561">
    <property type="entry name" value="Abhydrolase_1"/>
    <property type="match status" value="1"/>
</dbReference>
<dbReference type="Gene3D" id="3.40.50.1820">
    <property type="entry name" value="alpha/beta hydrolase"/>
    <property type="match status" value="1"/>
</dbReference>
<evidence type="ECO:0000256" key="2">
    <source>
        <dbReference type="ARBA" id="ARBA00022801"/>
    </source>
</evidence>
<evidence type="ECO:0000313" key="4">
    <source>
        <dbReference type="EMBL" id="CAH1402048.1"/>
    </source>
</evidence>
<dbReference type="AlphaFoldDB" id="A0A9P0HHD6"/>
<comment type="similarity">
    <text evidence="1">Belongs to the AB hydrolase superfamily.</text>
</comment>
<reference evidence="4" key="1">
    <citation type="submission" date="2022-01" db="EMBL/GenBank/DDBJ databases">
        <authorList>
            <person name="King R."/>
        </authorList>
    </citation>
    <scope>NUCLEOTIDE SEQUENCE</scope>
</reference>
<dbReference type="EMBL" id="OV725081">
    <property type="protein sequence ID" value="CAH1402048.1"/>
    <property type="molecule type" value="Genomic_DNA"/>
</dbReference>
<dbReference type="GO" id="GO:0016020">
    <property type="term" value="C:membrane"/>
    <property type="evidence" value="ECO:0007669"/>
    <property type="project" value="TreeGrafter"/>
</dbReference>
<dbReference type="Proteomes" id="UP001152798">
    <property type="component" value="Chromosome 5"/>
</dbReference>
<dbReference type="PANTHER" id="PTHR43798:SF14">
    <property type="entry name" value="SERINE HYDROLASE-LIKE PROTEIN DDB_G0286239"/>
    <property type="match status" value="1"/>
</dbReference>